<feature type="region of interest" description="Disordered" evidence="1">
    <location>
        <begin position="369"/>
        <end position="389"/>
    </location>
</feature>
<feature type="compositionally biased region" description="Basic and acidic residues" evidence="1">
    <location>
        <begin position="18"/>
        <end position="32"/>
    </location>
</feature>
<feature type="region of interest" description="Disordered" evidence="1">
    <location>
        <begin position="1"/>
        <end position="50"/>
    </location>
</feature>
<feature type="compositionally biased region" description="Polar residues" evidence="1">
    <location>
        <begin position="370"/>
        <end position="379"/>
    </location>
</feature>
<proteinExistence type="predicted"/>
<evidence type="ECO:0000313" key="2">
    <source>
        <dbReference type="EMBL" id="CAG7645744.1"/>
    </source>
</evidence>
<gene>
    <name evidence="2" type="ORF">SBRY_40234</name>
</gene>
<evidence type="ECO:0000256" key="1">
    <source>
        <dbReference type="SAM" id="MobiDB-lite"/>
    </source>
</evidence>
<dbReference type="Proteomes" id="UP001153328">
    <property type="component" value="Unassembled WGS sequence"/>
</dbReference>
<reference evidence="2" key="1">
    <citation type="submission" date="2021-06" db="EMBL/GenBank/DDBJ databases">
        <authorList>
            <person name="Arsene-Ploetze F."/>
        </authorList>
    </citation>
    <scope>NUCLEOTIDE SEQUENCE</scope>
    <source>
        <strain evidence="2">SBRY1</strain>
    </source>
</reference>
<keyword evidence="3" id="KW-1185">Reference proteome</keyword>
<sequence>MHRPGPARPGPLQGRHPPAHDRPGVRPADPRGARPPGRRPEPGPADPRLGVLRPRLHRRRHPAPGCAPPAELAGQLSTRHGQCCDRIGSPVGGQGQRARSQEKRDGVSEATCVHGIVELSHVPVRVHRAEAAPRCGGVRPGAQAHDIVGRRRVAHDQSPSFHRDVVDAAGGEQSGMPVGQRAVAQGHVRPEAQHPAGELLVVDVEYLSVVVRVCQGNPAARADHPQQLVQHPGRFDDVLQDPVRPGAVEHTRCERQPVPVRDSGLWQSSVPYLRDHRRGAVDRDDPGPTARAQGHGGIPGARSDLKEQPVGLGTQEVLQPLLVSGVERLRAQPVQDLNPLSGPGLRVHRRETVSNTVIVHGSTLDGPTKPVNSCGHSTGSPGGPRAGSRANCWCRRARWRCTGRSRSRPSEPAASCRVSPQPLGRPRCPLVQTY</sequence>
<organism evidence="2 3">
    <name type="scientific">Actinacidiphila bryophytorum</name>
    <dbReference type="NCBI Taxonomy" id="1436133"/>
    <lineage>
        <taxon>Bacteria</taxon>
        <taxon>Bacillati</taxon>
        <taxon>Actinomycetota</taxon>
        <taxon>Actinomycetes</taxon>
        <taxon>Kitasatosporales</taxon>
        <taxon>Streptomycetaceae</taxon>
        <taxon>Actinacidiphila</taxon>
    </lineage>
</organism>
<accession>A0A9W4MGK5</accession>
<evidence type="ECO:0000313" key="3">
    <source>
        <dbReference type="Proteomes" id="UP001153328"/>
    </source>
</evidence>
<dbReference type="AlphaFoldDB" id="A0A9W4MGK5"/>
<comment type="caution">
    <text evidence="2">The sequence shown here is derived from an EMBL/GenBank/DDBJ whole genome shotgun (WGS) entry which is preliminary data.</text>
</comment>
<name>A0A9W4MGK5_9ACTN</name>
<dbReference type="EMBL" id="CAJVAX010000018">
    <property type="protein sequence ID" value="CAG7645744.1"/>
    <property type="molecule type" value="Genomic_DNA"/>
</dbReference>
<protein>
    <submittedName>
        <fullName evidence="2">Uncharacterized protein</fullName>
    </submittedName>
</protein>
<feature type="region of interest" description="Disordered" evidence="1">
    <location>
        <begin position="276"/>
        <end position="306"/>
    </location>
</feature>